<evidence type="ECO:0000313" key="3">
    <source>
        <dbReference type="EMBL" id="JAS85838.1"/>
    </source>
</evidence>
<name>A0A1B6IFZ1_9HEMI</name>
<gene>
    <name evidence="3" type="ORF">g.28791</name>
</gene>
<dbReference type="EMBL" id="GECU01021868">
    <property type="protein sequence ID" value="JAS85838.1"/>
    <property type="molecule type" value="Transcribed_RNA"/>
</dbReference>
<dbReference type="AlphaFoldDB" id="A0A1B6IFZ1"/>
<feature type="region of interest" description="Disordered" evidence="1">
    <location>
        <begin position="93"/>
        <end position="125"/>
    </location>
</feature>
<evidence type="ECO:0000259" key="2">
    <source>
        <dbReference type="Pfam" id="PF10505"/>
    </source>
</evidence>
<reference evidence="3" key="1">
    <citation type="submission" date="2015-11" db="EMBL/GenBank/DDBJ databases">
        <title>De novo transcriptome assembly of four potential Pierce s Disease insect vectors from Arizona vineyards.</title>
        <authorList>
            <person name="Tassone E.E."/>
        </authorList>
    </citation>
    <scope>NUCLEOTIDE SEQUENCE</scope>
</reference>
<feature type="domain" description="Little elongation complex subunit 2 C-terminal" evidence="2">
    <location>
        <begin position="134"/>
        <end position="230"/>
    </location>
</feature>
<dbReference type="Pfam" id="PF10505">
    <property type="entry name" value="NARG2_C"/>
    <property type="match status" value="1"/>
</dbReference>
<dbReference type="GO" id="GO:0008023">
    <property type="term" value="C:transcription elongation factor complex"/>
    <property type="evidence" value="ECO:0007669"/>
    <property type="project" value="InterPro"/>
</dbReference>
<evidence type="ECO:0000256" key="1">
    <source>
        <dbReference type="SAM" id="MobiDB-lite"/>
    </source>
</evidence>
<protein>
    <recommendedName>
        <fullName evidence="2">Little elongation complex subunit 2 C-terminal domain-containing protein</fullName>
    </recommendedName>
</protein>
<sequence length="231" mass="26588">LLQNDGVAGAAEKTATDTSDTEERQLTQYDDVYIEDHDVFGIDQSPGNEKELIKCKSKKPEQLNPLDSIPGREIEEGEIFDIREFLESTNKYHSSPSISTQGAKEVESEQKKLFPKTIPPRRSTPKIMNHCNQYSLWKLHKSMQLQMLKQEQRTLNVLVRSRIDGKLNYKRCNNWINDIVHVSSKLEFQPEYGACKIDASQLSREYVDLHLRPSCKLARVRTVGHTKEVML</sequence>
<feature type="region of interest" description="Disordered" evidence="1">
    <location>
        <begin position="1"/>
        <end position="24"/>
    </location>
</feature>
<proteinExistence type="predicted"/>
<organism evidence="3">
    <name type="scientific">Homalodisca liturata</name>
    <dbReference type="NCBI Taxonomy" id="320908"/>
    <lineage>
        <taxon>Eukaryota</taxon>
        <taxon>Metazoa</taxon>
        <taxon>Ecdysozoa</taxon>
        <taxon>Arthropoda</taxon>
        <taxon>Hexapoda</taxon>
        <taxon>Insecta</taxon>
        <taxon>Pterygota</taxon>
        <taxon>Neoptera</taxon>
        <taxon>Paraneoptera</taxon>
        <taxon>Hemiptera</taxon>
        <taxon>Auchenorrhyncha</taxon>
        <taxon>Membracoidea</taxon>
        <taxon>Cicadellidae</taxon>
        <taxon>Cicadellinae</taxon>
        <taxon>Proconiini</taxon>
        <taxon>Homalodisca</taxon>
    </lineage>
</organism>
<accession>A0A1B6IFZ1</accession>
<feature type="non-terminal residue" evidence="3">
    <location>
        <position position="1"/>
    </location>
</feature>
<feature type="non-terminal residue" evidence="3">
    <location>
        <position position="231"/>
    </location>
</feature>
<dbReference type="InterPro" id="IPR019535">
    <property type="entry name" value="ICE2_C"/>
</dbReference>
<feature type="compositionally biased region" description="Polar residues" evidence="1">
    <location>
        <begin position="93"/>
        <end position="102"/>
    </location>
</feature>